<keyword evidence="2" id="KW-1133">Transmembrane helix</keyword>
<keyword evidence="2" id="KW-0472">Membrane</keyword>
<feature type="region of interest" description="Disordered" evidence="1">
    <location>
        <begin position="366"/>
        <end position="410"/>
    </location>
</feature>
<dbReference type="NCBIfam" id="TIGR00254">
    <property type="entry name" value="GGDEF"/>
    <property type="match status" value="1"/>
</dbReference>
<dbReference type="InterPro" id="IPR052155">
    <property type="entry name" value="Biofilm_reg_signaling"/>
</dbReference>
<evidence type="ECO:0000313" key="5">
    <source>
        <dbReference type="Proteomes" id="UP001240236"/>
    </source>
</evidence>
<dbReference type="Gene3D" id="3.30.70.270">
    <property type="match status" value="1"/>
</dbReference>
<keyword evidence="2" id="KW-0812">Transmembrane</keyword>
<proteinExistence type="predicted"/>
<evidence type="ECO:0000256" key="1">
    <source>
        <dbReference type="SAM" id="MobiDB-lite"/>
    </source>
</evidence>
<sequence>MNGKAGHGEVDAGSLQQRRTVELVSLGVRVSGAVALLAVFVLIAPGPELHGLPEMTWVLSAVLLFAVGGMLSLIALRCRAGRAYRALSLAQIPIDLISVLLLVYGTSGDPRAGQVWALLLVPIHGAAYRADLRGAFASGAGAIAGLLGIVSLQEPDWLSPGDGLGLPVIIGVLLALTLLTGLPASNANKRIQAMRDAKAALSYQVHHDALTGLANRTRLHDFARQAMADRREMAVLALDLDGFKQVNDTLGHAAGDELLKVVAARLLAQARDDDIVARLGGDEFVIVLSGADAGVAAEVARRCMDAVAQPIQLMGETVYVGTSIGFATTVGDGMVGVPGTASFGRRDFDGVLRAADAHMYTVKANRKQDPAARAMQARALPAGPSAESEAARRGRHRASPPAYPPAYPHS</sequence>
<name>A0AAE3W529_9ACTN</name>
<dbReference type="SUPFAM" id="SSF55073">
    <property type="entry name" value="Nucleotide cyclase"/>
    <property type="match status" value="1"/>
</dbReference>
<evidence type="ECO:0000259" key="3">
    <source>
        <dbReference type="PROSITE" id="PS50887"/>
    </source>
</evidence>
<reference evidence="4 5" key="1">
    <citation type="submission" date="2023-07" db="EMBL/GenBank/DDBJ databases">
        <title>Sequencing the genomes of 1000 actinobacteria strains.</title>
        <authorList>
            <person name="Klenk H.-P."/>
        </authorList>
    </citation>
    <scope>NUCLEOTIDE SEQUENCE [LARGE SCALE GENOMIC DNA]</scope>
    <source>
        <strain evidence="4 5">DSM 44709</strain>
    </source>
</reference>
<feature type="transmembrane region" description="Helical" evidence="2">
    <location>
        <begin position="55"/>
        <end position="76"/>
    </location>
</feature>
<organism evidence="4 5">
    <name type="scientific">Catenuloplanes indicus</name>
    <dbReference type="NCBI Taxonomy" id="137267"/>
    <lineage>
        <taxon>Bacteria</taxon>
        <taxon>Bacillati</taxon>
        <taxon>Actinomycetota</taxon>
        <taxon>Actinomycetes</taxon>
        <taxon>Micromonosporales</taxon>
        <taxon>Micromonosporaceae</taxon>
        <taxon>Catenuloplanes</taxon>
    </lineage>
</organism>
<feature type="transmembrane region" description="Helical" evidence="2">
    <location>
        <begin position="23"/>
        <end position="43"/>
    </location>
</feature>
<dbReference type="PANTHER" id="PTHR44757:SF2">
    <property type="entry name" value="BIOFILM ARCHITECTURE MAINTENANCE PROTEIN MBAA"/>
    <property type="match status" value="1"/>
</dbReference>
<protein>
    <submittedName>
        <fullName evidence="4">Diguanylate cyclase (GGDEF)-like protein</fullName>
    </submittedName>
</protein>
<dbReference type="EMBL" id="JAUSUZ010000001">
    <property type="protein sequence ID" value="MDQ0369624.1"/>
    <property type="molecule type" value="Genomic_DNA"/>
</dbReference>
<dbReference type="InterPro" id="IPR000160">
    <property type="entry name" value="GGDEF_dom"/>
</dbReference>
<evidence type="ECO:0000256" key="2">
    <source>
        <dbReference type="SAM" id="Phobius"/>
    </source>
</evidence>
<dbReference type="PANTHER" id="PTHR44757">
    <property type="entry name" value="DIGUANYLATE CYCLASE DGCP"/>
    <property type="match status" value="1"/>
</dbReference>
<dbReference type="AlphaFoldDB" id="A0AAE3W529"/>
<dbReference type="Proteomes" id="UP001240236">
    <property type="component" value="Unassembled WGS sequence"/>
</dbReference>
<feature type="compositionally biased region" description="Pro residues" evidence="1">
    <location>
        <begin position="401"/>
        <end position="410"/>
    </location>
</feature>
<feature type="transmembrane region" description="Helical" evidence="2">
    <location>
        <begin position="164"/>
        <end position="185"/>
    </location>
</feature>
<keyword evidence="5" id="KW-1185">Reference proteome</keyword>
<feature type="transmembrane region" description="Helical" evidence="2">
    <location>
        <begin position="135"/>
        <end position="152"/>
    </location>
</feature>
<dbReference type="InterPro" id="IPR043128">
    <property type="entry name" value="Rev_trsase/Diguanyl_cyclase"/>
</dbReference>
<dbReference type="CDD" id="cd01949">
    <property type="entry name" value="GGDEF"/>
    <property type="match status" value="1"/>
</dbReference>
<feature type="compositionally biased region" description="Low complexity" evidence="1">
    <location>
        <begin position="371"/>
        <end position="382"/>
    </location>
</feature>
<evidence type="ECO:0000313" key="4">
    <source>
        <dbReference type="EMBL" id="MDQ0369624.1"/>
    </source>
</evidence>
<dbReference type="RefSeq" id="WP_307244980.1">
    <property type="nucleotide sequence ID" value="NZ_JAUSUZ010000001.1"/>
</dbReference>
<accession>A0AAE3W529</accession>
<dbReference type="PROSITE" id="PS50887">
    <property type="entry name" value="GGDEF"/>
    <property type="match status" value="1"/>
</dbReference>
<dbReference type="SMART" id="SM00267">
    <property type="entry name" value="GGDEF"/>
    <property type="match status" value="1"/>
</dbReference>
<comment type="caution">
    <text evidence="4">The sequence shown here is derived from an EMBL/GenBank/DDBJ whole genome shotgun (WGS) entry which is preliminary data.</text>
</comment>
<dbReference type="Pfam" id="PF00990">
    <property type="entry name" value="GGDEF"/>
    <property type="match status" value="1"/>
</dbReference>
<gene>
    <name evidence="4" type="ORF">J2S42_006293</name>
</gene>
<feature type="domain" description="GGDEF" evidence="3">
    <location>
        <begin position="231"/>
        <end position="375"/>
    </location>
</feature>
<dbReference type="InterPro" id="IPR029787">
    <property type="entry name" value="Nucleotide_cyclase"/>
</dbReference>